<feature type="region of interest" description="Disordered" evidence="1">
    <location>
        <begin position="35"/>
        <end position="59"/>
    </location>
</feature>
<dbReference type="GeneID" id="110775886"/>
<evidence type="ECO:0008006" key="4">
    <source>
        <dbReference type="Google" id="ProtNLM"/>
    </source>
</evidence>
<accession>A0A9R0HSM4</accession>
<proteinExistence type="predicted"/>
<dbReference type="PANTHER" id="PTHR34222">
    <property type="entry name" value="GAG_PRE-INTEGRS DOMAIN-CONTAINING PROTEIN"/>
    <property type="match status" value="1"/>
</dbReference>
<dbReference type="OrthoDB" id="1748863at2759"/>
<organism evidence="2 3">
    <name type="scientific">Spinacia oleracea</name>
    <name type="common">Spinach</name>
    <dbReference type="NCBI Taxonomy" id="3562"/>
    <lineage>
        <taxon>Eukaryota</taxon>
        <taxon>Viridiplantae</taxon>
        <taxon>Streptophyta</taxon>
        <taxon>Embryophyta</taxon>
        <taxon>Tracheophyta</taxon>
        <taxon>Spermatophyta</taxon>
        <taxon>Magnoliopsida</taxon>
        <taxon>eudicotyledons</taxon>
        <taxon>Gunneridae</taxon>
        <taxon>Pentapetalae</taxon>
        <taxon>Caryophyllales</taxon>
        <taxon>Chenopodiaceae</taxon>
        <taxon>Chenopodioideae</taxon>
        <taxon>Anserineae</taxon>
        <taxon>Spinacia</taxon>
    </lineage>
</organism>
<evidence type="ECO:0000313" key="2">
    <source>
        <dbReference type="Proteomes" id="UP000813463"/>
    </source>
</evidence>
<dbReference type="PANTHER" id="PTHR34222:SF99">
    <property type="entry name" value="PROTEIN, PUTATIVE-RELATED"/>
    <property type="match status" value="1"/>
</dbReference>
<dbReference type="AlphaFoldDB" id="A0A9R0HSM4"/>
<evidence type="ECO:0000256" key="1">
    <source>
        <dbReference type="SAM" id="MobiDB-lite"/>
    </source>
</evidence>
<reference evidence="3" key="2">
    <citation type="submission" date="2025-08" db="UniProtKB">
        <authorList>
            <consortium name="RefSeq"/>
        </authorList>
    </citation>
    <scope>IDENTIFICATION</scope>
    <source>
        <tissue evidence="3">Leaf</tissue>
    </source>
</reference>
<dbReference type="RefSeq" id="XP_021836174.1">
    <property type="nucleotide sequence ID" value="XM_021980482.2"/>
</dbReference>
<dbReference type="KEGG" id="soe:110775886"/>
<gene>
    <name evidence="3" type="primary">LOC110775886</name>
</gene>
<evidence type="ECO:0000313" key="3">
    <source>
        <dbReference type="RefSeq" id="XP_021836174.1"/>
    </source>
</evidence>
<keyword evidence="2" id="KW-1185">Reference proteome</keyword>
<dbReference type="Proteomes" id="UP000813463">
    <property type="component" value="Chromosome 1"/>
</dbReference>
<feature type="compositionally biased region" description="Polar residues" evidence="1">
    <location>
        <begin position="35"/>
        <end position="52"/>
    </location>
</feature>
<name>A0A9R0HSM4_SPIOL</name>
<sequence>MVQQTEKQKEISDAMEAGIEASALSVTKQTSNYVYHNNNKNSKSNVGQNQKGFQKRETKEEKMRKYFCEHCKMKGHTKDGCFKLNGYPEWFKNPKPKGTTSYAANVSMGRDDAEIDTPLENGRQNYANMMNAVVEQIMNMLKAKQVEAGSSSTGNMHLSNFAGPF</sequence>
<protein>
    <recommendedName>
        <fullName evidence="4">CCHC-type domain-containing protein</fullName>
    </recommendedName>
</protein>
<reference evidence="2" key="1">
    <citation type="journal article" date="2021" name="Nat. Commun.">
        <title>Genomic analyses provide insights into spinach domestication and the genetic basis of agronomic traits.</title>
        <authorList>
            <person name="Cai X."/>
            <person name="Sun X."/>
            <person name="Xu C."/>
            <person name="Sun H."/>
            <person name="Wang X."/>
            <person name="Ge C."/>
            <person name="Zhang Z."/>
            <person name="Wang Q."/>
            <person name="Fei Z."/>
            <person name="Jiao C."/>
            <person name="Wang Q."/>
        </authorList>
    </citation>
    <scope>NUCLEOTIDE SEQUENCE [LARGE SCALE GENOMIC DNA]</scope>
    <source>
        <strain evidence="2">cv. Varoflay</strain>
    </source>
</reference>